<evidence type="ECO:0000256" key="5">
    <source>
        <dbReference type="ARBA" id="ARBA00023242"/>
    </source>
</evidence>
<comment type="similarity">
    <text evidence="2 6">Belongs to the GINS1/PSF1 family.</text>
</comment>
<dbReference type="STRING" id="983966.A0A1E4RVG2"/>
<keyword evidence="5 6" id="KW-0539">Nucleus</keyword>
<reference evidence="10 11" key="1">
    <citation type="journal article" date="2016" name="Proc. Natl. Acad. Sci. U.S.A.">
        <title>Comparative genomics of biotechnologically important yeasts.</title>
        <authorList>
            <person name="Riley R."/>
            <person name="Haridas S."/>
            <person name="Wolfe K.H."/>
            <person name="Lopes M.R."/>
            <person name="Hittinger C.T."/>
            <person name="Goeker M."/>
            <person name="Salamov A.A."/>
            <person name="Wisecaver J.H."/>
            <person name="Long T.M."/>
            <person name="Calvey C.H."/>
            <person name="Aerts A.L."/>
            <person name="Barry K.W."/>
            <person name="Choi C."/>
            <person name="Clum A."/>
            <person name="Coughlan A.Y."/>
            <person name="Deshpande S."/>
            <person name="Douglass A.P."/>
            <person name="Hanson S.J."/>
            <person name="Klenk H.-P."/>
            <person name="LaButti K.M."/>
            <person name="Lapidus A."/>
            <person name="Lindquist E.A."/>
            <person name="Lipzen A.M."/>
            <person name="Meier-Kolthoff J.P."/>
            <person name="Ohm R.A."/>
            <person name="Otillar R.P."/>
            <person name="Pangilinan J.L."/>
            <person name="Peng Y."/>
            <person name="Rokas A."/>
            <person name="Rosa C.A."/>
            <person name="Scheuner C."/>
            <person name="Sibirny A.A."/>
            <person name="Slot J.C."/>
            <person name="Stielow J.B."/>
            <person name="Sun H."/>
            <person name="Kurtzman C.P."/>
            <person name="Blackwell M."/>
            <person name="Grigoriev I.V."/>
            <person name="Jeffries T.W."/>
        </authorList>
    </citation>
    <scope>NUCLEOTIDE SEQUENCE [LARGE SCALE GENOMIC DNA]</scope>
    <source>
        <strain evidence="11">ATCC 18201 / CBS 1600 / BCRC 20928 / JCM 3617 / NBRC 0987 / NRRL Y-1542</strain>
    </source>
</reference>
<evidence type="ECO:0000256" key="4">
    <source>
        <dbReference type="ARBA" id="ARBA00022705"/>
    </source>
</evidence>
<dbReference type="GO" id="GO:1902983">
    <property type="term" value="P:DNA strand elongation involved in mitotic DNA replication"/>
    <property type="evidence" value="ECO:0007669"/>
    <property type="project" value="TreeGrafter"/>
</dbReference>
<protein>
    <recommendedName>
        <fullName evidence="3 6">DNA replication complex GINS protein PSF1</fullName>
    </recommendedName>
</protein>
<keyword evidence="11" id="KW-1185">Reference proteome</keyword>
<sequence length="219" mass="25460">MLGGDASQALKKNHHHHRKHASVLITTTRHRAFEGKMYGDIANKLVVEAKRTQSLEQLTVFQDELVRSIIKETKDLAKALETMEDDDEDRSKLCHQFVAHLAMRRNKRALLLYEKLRAEKLDQMVWENKELEVGNHHELEYFKSYSEVLIDYKSEFPDVDLTGSLEPPTDVFIDVRVLKDAGEIQTEYGVFNLTKDSQFFVRKADVERLIQQGYLQLIT</sequence>
<organism evidence="10 11">
    <name type="scientific">Cyberlindnera jadinii (strain ATCC 18201 / CBS 1600 / BCRC 20928 / JCM 3617 / NBRC 0987 / NRRL Y-1542)</name>
    <name type="common">Torula yeast</name>
    <name type="synonym">Candida utilis</name>
    <dbReference type="NCBI Taxonomy" id="983966"/>
    <lineage>
        <taxon>Eukaryota</taxon>
        <taxon>Fungi</taxon>
        <taxon>Dikarya</taxon>
        <taxon>Ascomycota</taxon>
        <taxon>Saccharomycotina</taxon>
        <taxon>Saccharomycetes</taxon>
        <taxon>Phaffomycetales</taxon>
        <taxon>Phaffomycetaceae</taxon>
        <taxon>Cyberlindnera</taxon>
    </lineage>
</organism>
<dbReference type="Pfam" id="PF05916">
    <property type="entry name" value="Sld5"/>
    <property type="match status" value="1"/>
</dbReference>
<dbReference type="GeneID" id="30990252"/>
<evidence type="ECO:0000256" key="3">
    <source>
        <dbReference type="ARBA" id="ARBA00015143"/>
    </source>
</evidence>
<dbReference type="OMA" id="CLMAYHN"/>
<dbReference type="Proteomes" id="UP000094389">
    <property type="component" value="Unassembled WGS sequence"/>
</dbReference>
<dbReference type="PANTHER" id="PTHR12914:SF2">
    <property type="entry name" value="DNA REPLICATION COMPLEX GINS PROTEIN PSF1"/>
    <property type="match status" value="1"/>
</dbReference>
<dbReference type="SUPFAM" id="SSF158573">
    <property type="entry name" value="GINS helical bundle-like"/>
    <property type="match status" value="1"/>
</dbReference>
<dbReference type="CDD" id="cd11710">
    <property type="entry name" value="GINS_A_psf1"/>
    <property type="match status" value="1"/>
</dbReference>
<evidence type="ECO:0000259" key="8">
    <source>
        <dbReference type="Pfam" id="PF05916"/>
    </source>
</evidence>
<proteinExistence type="inferred from homology"/>
<evidence type="ECO:0000256" key="2">
    <source>
        <dbReference type="ARBA" id="ARBA00006677"/>
    </source>
</evidence>
<dbReference type="CDD" id="cd21696">
    <property type="entry name" value="GINS_B_Psf1"/>
    <property type="match status" value="1"/>
</dbReference>
<name>A0A1E4RVG2_CYBJN</name>
<dbReference type="OrthoDB" id="10252587at2759"/>
<dbReference type="InterPro" id="IPR021151">
    <property type="entry name" value="GINS_A"/>
</dbReference>
<evidence type="ECO:0000259" key="9">
    <source>
        <dbReference type="Pfam" id="PF24997"/>
    </source>
</evidence>
<dbReference type="InterPro" id="IPR036224">
    <property type="entry name" value="GINS_bundle-like_dom_sf"/>
</dbReference>
<comment type="function">
    <text evidence="6">Required for correct functioning of the GINS complex, a complex that plays an essential role in the initiation of DNA replication, and progression of DNA replication forks. GINS complex seems to bind preferentially to single-stranded DNA.</text>
</comment>
<feature type="domain" description="GINS subunit" evidence="8">
    <location>
        <begin position="80"/>
        <end position="155"/>
    </location>
</feature>
<evidence type="ECO:0000256" key="1">
    <source>
        <dbReference type="ARBA" id="ARBA00004123"/>
    </source>
</evidence>
<dbReference type="InterPro" id="IPR056783">
    <property type="entry name" value="PSF1_C"/>
</dbReference>
<evidence type="ECO:0000313" key="11">
    <source>
        <dbReference type="Proteomes" id="UP000094389"/>
    </source>
</evidence>
<dbReference type="InterPro" id="IPR005339">
    <property type="entry name" value="GINS_Psf1"/>
</dbReference>
<dbReference type="EMBL" id="KV453943">
    <property type="protein sequence ID" value="ODV71191.1"/>
    <property type="molecule type" value="Genomic_DNA"/>
</dbReference>
<evidence type="ECO:0000256" key="7">
    <source>
        <dbReference type="SAM" id="MobiDB-lite"/>
    </source>
</evidence>
<evidence type="ECO:0000256" key="6">
    <source>
        <dbReference type="RuleBase" id="RU368085"/>
    </source>
</evidence>
<feature type="compositionally biased region" description="Basic residues" evidence="7">
    <location>
        <begin position="11"/>
        <end position="21"/>
    </location>
</feature>
<evidence type="ECO:0000313" key="10">
    <source>
        <dbReference type="EMBL" id="ODV71191.1"/>
    </source>
</evidence>
<dbReference type="Gene3D" id="1.20.58.1030">
    <property type="match status" value="1"/>
</dbReference>
<feature type="region of interest" description="Disordered" evidence="7">
    <location>
        <begin position="1"/>
        <end position="25"/>
    </location>
</feature>
<dbReference type="RefSeq" id="XP_020068230.1">
    <property type="nucleotide sequence ID" value="XM_020215856.1"/>
</dbReference>
<dbReference type="AlphaFoldDB" id="A0A1E4RVG2"/>
<dbReference type="PANTHER" id="PTHR12914">
    <property type="entry name" value="PARTNER OF SLD5"/>
    <property type="match status" value="1"/>
</dbReference>
<keyword evidence="4 6" id="KW-0235">DNA replication</keyword>
<gene>
    <name evidence="10" type="ORF">CYBJADRAFT_169604</name>
</gene>
<dbReference type="GO" id="GO:0000811">
    <property type="term" value="C:GINS complex"/>
    <property type="evidence" value="ECO:0007669"/>
    <property type="project" value="UniProtKB-UniRule"/>
</dbReference>
<comment type="subcellular location">
    <subcellularLocation>
        <location evidence="1 6">Nucleus</location>
    </subcellularLocation>
</comment>
<feature type="domain" description="DNA replication complex GINS protein PSF1 C-terminal" evidence="9">
    <location>
        <begin position="170"/>
        <end position="218"/>
    </location>
</feature>
<comment type="subunit">
    <text evidence="6">Component of the GINS complex.</text>
</comment>
<dbReference type="Pfam" id="PF24997">
    <property type="entry name" value="PSF1_C"/>
    <property type="match status" value="1"/>
</dbReference>
<accession>A0A1E4RVG2</accession>